<keyword evidence="3" id="KW-0808">Transferase</keyword>
<feature type="region of interest" description="Disordered" evidence="1">
    <location>
        <begin position="95"/>
        <end position="117"/>
    </location>
</feature>
<sequence>VQVVVMNRRVGFSLSDKKKKRMNLAAFAELCQTRGIEVVEVSCCISFPGVQGAVQFSPIESPRISITSTTPAGSAGSLNGAEPCVGKAGCAEFRAHTGLQPPGTPQTHKSAVGGSETPAGSVSLLPLLSHLLPPPSVSLSGPGGRWPALRSLTSEVVAIRFVLR</sequence>
<protein>
    <submittedName>
        <fullName evidence="3">ITPK1 kinase</fullName>
    </submittedName>
</protein>
<feature type="domain" description="Inositol-tetrakisphosphate 1-kinase N-terminal" evidence="2">
    <location>
        <begin position="9"/>
        <end position="42"/>
    </location>
</feature>
<dbReference type="GO" id="GO:0016301">
    <property type="term" value="F:kinase activity"/>
    <property type="evidence" value="ECO:0007669"/>
    <property type="project" value="UniProtKB-KW"/>
</dbReference>
<name>A0A8J7NKU0_ATRSP</name>
<dbReference type="EMBL" id="JAAWVO010009874">
    <property type="protein sequence ID" value="MBN3313006.1"/>
    <property type="molecule type" value="Genomic_DNA"/>
</dbReference>
<dbReference type="Pfam" id="PF17927">
    <property type="entry name" value="Ins134_P3_kin_N"/>
    <property type="match status" value="1"/>
</dbReference>
<evidence type="ECO:0000256" key="1">
    <source>
        <dbReference type="SAM" id="MobiDB-lite"/>
    </source>
</evidence>
<comment type="caution">
    <text evidence="3">The sequence shown here is derived from an EMBL/GenBank/DDBJ whole genome shotgun (WGS) entry which is preliminary data.</text>
</comment>
<keyword evidence="4" id="KW-1185">Reference proteome</keyword>
<organism evidence="3 4">
    <name type="scientific">Atractosteus spatula</name>
    <name type="common">Alligator gar</name>
    <name type="synonym">Lepisosteus spatula</name>
    <dbReference type="NCBI Taxonomy" id="7917"/>
    <lineage>
        <taxon>Eukaryota</taxon>
        <taxon>Metazoa</taxon>
        <taxon>Chordata</taxon>
        <taxon>Craniata</taxon>
        <taxon>Vertebrata</taxon>
        <taxon>Euteleostomi</taxon>
        <taxon>Actinopterygii</taxon>
        <taxon>Neopterygii</taxon>
        <taxon>Holostei</taxon>
        <taxon>Semionotiformes</taxon>
        <taxon>Lepisosteidae</taxon>
        <taxon>Atractosteus</taxon>
    </lineage>
</organism>
<gene>
    <name evidence="3" type="primary">Itpk1_1</name>
    <name evidence="3" type="ORF">GTO95_0015915</name>
</gene>
<dbReference type="Proteomes" id="UP000736164">
    <property type="component" value="Unassembled WGS sequence"/>
</dbReference>
<keyword evidence="3" id="KW-0418">Kinase</keyword>
<evidence type="ECO:0000313" key="4">
    <source>
        <dbReference type="Proteomes" id="UP000736164"/>
    </source>
</evidence>
<accession>A0A8J7NKU0</accession>
<evidence type="ECO:0000259" key="2">
    <source>
        <dbReference type="Pfam" id="PF17927"/>
    </source>
</evidence>
<feature type="non-terminal residue" evidence="3">
    <location>
        <position position="164"/>
    </location>
</feature>
<evidence type="ECO:0000313" key="3">
    <source>
        <dbReference type="EMBL" id="MBN3313006.1"/>
    </source>
</evidence>
<reference evidence="3" key="1">
    <citation type="journal article" date="2021" name="Cell">
        <title>Tracing the genetic footprints of vertebrate landing in non-teleost ray-finned fishes.</title>
        <authorList>
            <person name="Bi X."/>
            <person name="Wang K."/>
            <person name="Yang L."/>
            <person name="Pan H."/>
            <person name="Jiang H."/>
            <person name="Wei Q."/>
            <person name="Fang M."/>
            <person name="Yu H."/>
            <person name="Zhu C."/>
            <person name="Cai Y."/>
            <person name="He Y."/>
            <person name="Gan X."/>
            <person name="Zeng H."/>
            <person name="Yu D."/>
            <person name="Zhu Y."/>
            <person name="Jiang H."/>
            <person name="Qiu Q."/>
            <person name="Yang H."/>
            <person name="Zhang Y.E."/>
            <person name="Wang W."/>
            <person name="Zhu M."/>
            <person name="He S."/>
            <person name="Zhang G."/>
        </authorList>
    </citation>
    <scope>NUCLEOTIDE SEQUENCE</scope>
    <source>
        <strain evidence="3">Allg_001</strain>
    </source>
</reference>
<dbReference type="InterPro" id="IPR041429">
    <property type="entry name" value="ITPK1_N"/>
</dbReference>
<dbReference type="AlphaFoldDB" id="A0A8J7NKU0"/>
<dbReference type="Gene3D" id="3.40.50.11370">
    <property type="match status" value="1"/>
</dbReference>
<proteinExistence type="predicted"/>
<feature type="non-terminal residue" evidence="3">
    <location>
        <position position="1"/>
    </location>
</feature>